<keyword evidence="2" id="KW-0808">Transferase</keyword>
<comment type="caution">
    <text evidence="2">The sequence shown here is derived from an EMBL/GenBank/DDBJ whole genome shotgun (WGS) entry which is preliminary data.</text>
</comment>
<dbReference type="Gene3D" id="3.40.50.2000">
    <property type="entry name" value="Glycogen Phosphorylase B"/>
    <property type="match status" value="2"/>
</dbReference>
<dbReference type="InterPro" id="IPR028098">
    <property type="entry name" value="Glyco_trans_4-like_N"/>
</dbReference>
<protein>
    <submittedName>
        <fullName evidence="2">Glycosyltransferase</fullName>
        <ecNumber evidence="2">2.4.-.-</ecNumber>
    </submittedName>
</protein>
<dbReference type="SUPFAM" id="SSF53756">
    <property type="entry name" value="UDP-Glycosyltransferase/glycogen phosphorylase"/>
    <property type="match status" value="1"/>
</dbReference>
<evidence type="ECO:0000259" key="1">
    <source>
        <dbReference type="Pfam" id="PF13579"/>
    </source>
</evidence>
<evidence type="ECO:0000313" key="3">
    <source>
        <dbReference type="Proteomes" id="UP001350748"/>
    </source>
</evidence>
<proteinExistence type="predicted"/>
<reference evidence="2 3" key="1">
    <citation type="submission" date="2024-02" db="EMBL/GenBank/DDBJ databases">
        <authorList>
            <person name="Grouzdev D."/>
        </authorList>
    </citation>
    <scope>NUCLEOTIDE SEQUENCE [LARGE SCALE GENOMIC DNA]</scope>
    <source>
        <strain evidence="2 3">9N</strain>
    </source>
</reference>
<dbReference type="PANTHER" id="PTHR12526">
    <property type="entry name" value="GLYCOSYLTRANSFERASE"/>
    <property type="match status" value="1"/>
</dbReference>
<organism evidence="2 3">
    <name type="scientific">Methylocystis borbori</name>
    <dbReference type="NCBI Taxonomy" id="3118750"/>
    <lineage>
        <taxon>Bacteria</taxon>
        <taxon>Pseudomonadati</taxon>
        <taxon>Pseudomonadota</taxon>
        <taxon>Alphaproteobacteria</taxon>
        <taxon>Hyphomicrobiales</taxon>
        <taxon>Methylocystaceae</taxon>
        <taxon>Methylocystis</taxon>
    </lineage>
</organism>
<evidence type="ECO:0000313" key="2">
    <source>
        <dbReference type="EMBL" id="MEF3364964.1"/>
    </source>
</evidence>
<dbReference type="Pfam" id="PF13692">
    <property type="entry name" value="Glyco_trans_1_4"/>
    <property type="match status" value="1"/>
</dbReference>
<dbReference type="GO" id="GO:0016757">
    <property type="term" value="F:glycosyltransferase activity"/>
    <property type="evidence" value="ECO:0007669"/>
    <property type="project" value="UniProtKB-KW"/>
</dbReference>
<name>A0ABU7XC44_9HYPH</name>
<accession>A0ABU7XC44</accession>
<dbReference type="Proteomes" id="UP001350748">
    <property type="component" value="Unassembled WGS sequence"/>
</dbReference>
<gene>
    <name evidence="2" type="ORF">V3H18_00285</name>
</gene>
<dbReference type="EC" id="2.4.-.-" evidence="2"/>
<dbReference type="EMBL" id="JAZHYN010000001">
    <property type="protein sequence ID" value="MEF3364964.1"/>
    <property type="molecule type" value="Genomic_DNA"/>
</dbReference>
<dbReference type="Pfam" id="PF13579">
    <property type="entry name" value="Glyco_trans_4_4"/>
    <property type="match status" value="1"/>
</dbReference>
<dbReference type="RefSeq" id="WP_332079847.1">
    <property type="nucleotide sequence ID" value="NZ_JAZHYN010000001.1"/>
</dbReference>
<keyword evidence="3" id="KW-1185">Reference proteome</keyword>
<keyword evidence="2" id="KW-0328">Glycosyltransferase</keyword>
<sequence>MNGLAVLQSTAWYPPYSLGGTEVYLEGLTAALADLGVVSTVLAPRHADAPLEYEHAGVRVETYPVNESPTREEFKFGRPHEGFETFRAHLRRRRSAIYHQHSWTRGCGPHHLRAARELGMRTVLTVHVPGVTCLRGTMIKFGASPCDGYVEAKECGACWAESRGLPQPIAKAVARLPLAIGQCARRRHSRFATALSARWLGAEQLKRIAEMIVHADRVVAVCQWLYEALAINGVPTDKLTLSRQGLSKADLGALKSVDAMRSSRESPLRLLFMGRWDPVKGVDVVVRALRLLSQDASVRLTICAVPAPAGEDAYERKVRALAASDRRIVIRDPVARKDLAATLAEHDALVIPSTGLETGPLTALEAQAAGLFVLGSRRGGIAELVNEADGAGALVEAADVTAWAQAITRLAALHAQGRLNLPGRAVRTMAAAAAEMAQLYGAL</sequence>
<feature type="domain" description="Glycosyltransferase subfamily 4-like N-terminal" evidence="1">
    <location>
        <begin position="19"/>
        <end position="240"/>
    </location>
</feature>